<proteinExistence type="predicted"/>
<protein>
    <submittedName>
        <fullName evidence="2">PIN domain-containing protein</fullName>
    </submittedName>
</protein>
<dbReference type="InterPro" id="IPR002716">
    <property type="entry name" value="PIN_dom"/>
</dbReference>
<dbReference type="NCBIfam" id="NF046100">
    <property type="entry name" value="RSP_2648_fam_PIN"/>
    <property type="match status" value="1"/>
</dbReference>
<dbReference type="InterPro" id="IPR029060">
    <property type="entry name" value="PIN-like_dom_sf"/>
</dbReference>
<dbReference type="EMBL" id="QDDR01000008">
    <property type="protein sequence ID" value="PVE46597.1"/>
    <property type="molecule type" value="Genomic_DNA"/>
</dbReference>
<comment type="caution">
    <text evidence="2">The sequence shown here is derived from an EMBL/GenBank/DDBJ whole genome shotgun (WGS) entry which is preliminary data.</text>
</comment>
<sequence length="171" mass="18667">MTKAFLDTCVLYPPILRDLLLGLADRGLYQPLWSESVAAEWLHTTARKGEPGAAEALARMRARWPGAEVAAAEAEWLDLPDPGDRHVLAGAIEGGAALLVTLNLRDFPRRSLAPHGLRAVPPDDLCMELWLAGREAVEAEVARVWPGLEGRPLRNALKKAELPRLGRALES</sequence>
<evidence type="ECO:0000259" key="1">
    <source>
        <dbReference type="Pfam" id="PF13470"/>
    </source>
</evidence>
<dbReference type="Proteomes" id="UP000244810">
    <property type="component" value="Unassembled WGS sequence"/>
</dbReference>
<dbReference type="OrthoDB" id="211933at2"/>
<evidence type="ECO:0000313" key="3">
    <source>
        <dbReference type="Proteomes" id="UP000244810"/>
    </source>
</evidence>
<dbReference type="AlphaFoldDB" id="A0A2T7UPK0"/>
<accession>A0A2T7UPK0</accession>
<dbReference type="RefSeq" id="WP_107752786.1">
    <property type="nucleotide sequence ID" value="NZ_QBKF01000008.1"/>
</dbReference>
<feature type="domain" description="PIN" evidence="1">
    <location>
        <begin position="4"/>
        <end position="104"/>
    </location>
</feature>
<name>A0A2T7UPK0_9RHOB</name>
<organism evidence="2 3">
    <name type="scientific">Pararhodobacter aggregans</name>
    <dbReference type="NCBI Taxonomy" id="404875"/>
    <lineage>
        <taxon>Bacteria</taxon>
        <taxon>Pseudomonadati</taxon>
        <taxon>Pseudomonadota</taxon>
        <taxon>Alphaproteobacteria</taxon>
        <taxon>Rhodobacterales</taxon>
        <taxon>Paracoccaceae</taxon>
        <taxon>Pararhodobacter</taxon>
    </lineage>
</organism>
<keyword evidence="3" id="KW-1185">Reference proteome</keyword>
<dbReference type="SUPFAM" id="SSF88723">
    <property type="entry name" value="PIN domain-like"/>
    <property type="match status" value="1"/>
</dbReference>
<reference evidence="2 3" key="1">
    <citation type="journal article" date="2011" name="Syst. Appl. Microbiol.">
        <title>Defluviimonas denitrificans gen. nov., sp. nov., and Pararhodobacter aggregans gen. nov., sp. nov., non-phototrophic Rhodobacteraceae from the biofilter of a marine aquaculture.</title>
        <authorList>
            <person name="Foesel B.U."/>
            <person name="Drake H.L."/>
            <person name="Schramm A."/>
        </authorList>
    </citation>
    <scope>NUCLEOTIDE SEQUENCE [LARGE SCALE GENOMIC DNA]</scope>
    <source>
        <strain evidence="2 3">D1-19</strain>
    </source>
</reference>
<gene>
    <name evidence="2" type="ORF">DDE23_15735</name>
</gene>
<evidence type="ECO:0000313" key="2">
    <source>
        <dbReference type="EMBL" id="PVE46597.1"/>
    </source>
</evidence>
<dbReference type="Pfam" id="PF13470">
    <property type="entry name" value="PIN_3"/>
    <property type="match status" value="1"/>
</dbReference>